<keyword evidence="5 8" id="KW-1133">Transmembrane helix</keyword>
<feature type="transmembrane region" description="Helical" evidence="8">
    <location>
        <begin position="339"/>
        <end position="361"/>
    </location>
</feature>
<keyword evidence="6 8" id="KW-0472">Membrane</keyword>
<dbReference type="AlphaFoldDB" id="A0A316VNV8"/>
<proteinExistence type="inferred from homology"/>
<evidence type="ECO:0000256" key="3">
    <source>
        <dbReference type="ARBA" id="ARBA00022448"/>
    </source>
</evidence>
<comment type="subcellular location">
    <subcellularLocation>
        <location evidence="1">Membrane</location>
        <topology evidence="1">Multi-pass membrane protein</topology>
    </subcellularLocation>
</comment>
<dbReference type="GO" id="GO:0005886">
    <property type="term" value="C:plasma membrane"/>
    <property type="evidence" value="ECO:0007669"/>
    <property type="project" value="TreeGrafter"/>
</dbReference>
<feature type="transmembrane region" description="Helical" evidence="8">
    <location>
        <begin position="217"/>
        <end position="237"/>
    </location>
</feature>
<dbReference type="RefSeq" id="XP_025366417.1">
    <property type="nucleotide sequence ID" value="XM_025517224.1"/>
</dbReference>
<feature type="transmembrane region" description="Helical" evidence="8">
    <location>
        <begin position="297"/>
        <end position="318"/>
    </location>
</feature>
<dbReference type="STRING" id="1522189.A0A316VNV8"/>
<feature type="transmembrane region" description="Helical" evidence="8">
    <location>
        <begin position="159"/>
        <end position="178"/>
    </location>
</feature>
<protein>
    <submittedName>
        <fullName evidence="10">MFS general substrate transporter</fullName>
    </submittedName>
</protein>
<evidence type="ECO:0000256" key="8">
    <source>
        <dbReference type="SAM" id="Phobius"/>
    </source>
</evidence>
<evidence type="ECO:0000256" key="2">
    <source>
        <dbReference type="ARBA" id="ARBA00007520"/>
    </source>
</evidence>
<evidence type="ECO:0000313" key="10">
    <source>
        <dbReference type="EMBL" id="PWN39257.1"/>
    </source>
</evidence>
<keyword evidence="3" id="KW-0813">Transport</keyword>
<dbReference type="InParanoid" id="A0A316VNV8"/>
<dbReference type="InterPro" id="IPR020846">
    <property type="entry name" value="MFS_dom"/>
</dbReference>
<feature type="region of interest" description="Disordered" evidence="7">
    <location>
        <begin position="1"/>
        <end position="49"/>
    </location>
</feature>
<feature type="compositionally biased region" description="Low complexity" evidence="7">
    <location>
        <begin position="28"/>
        <end position="40"/>
    </location>
</feature>
<reference evidence="10 11" key="1">
    <citation type="journal article" date="2018" name="Mol. Biol. Evol.">
        <title>Broad Genomic Sampling Reveals a Smut Pathogenic Ancestry of the Fungal Clade Ustilaginomycotina.</title>
        <authorList>
            <person name="Kijpornyongpan T."/>
            <person name="Mondo S.J."/>
            <person name="Barry K."/>
            <person name="Sandor L."/>
            <person name="Lee J."/>
            <person name="Lipzen A."/>
            <person name="Pangilinan J."/>
            <person name="LaButti K."/>
            <person name="Hainaut M."/>
            <person name="Henrissat B."/>
            <person name="Grigoriev I.V."/>
            <person name="Spatafora J.W."/>
            <person name="Aime M.C."/>
        </authorList>
    </citation>
    <scope>NUCLEOTIDE SEQUENCE [LARGE SCALE GENOMIC DNA]</scope>
    <source>
        <strain evidence="10 11">MCA 4658</strain>
    </source>
</reference>
<gene>
    <name evidence="10" type="ORF">IE81DRAFT_369228</name>
</gene>
<dbReference type="Pfam" id="PF07690">
    <property type="entry name" value="MFS_1"/>
    <property type="match status" value="1"/>
</dbReference>
<feature type="transmembrane region" description="Helical" evidence="8">
    <location>
        <begin position="190"/>
        <end position="211"/>
    </location>
</feature>
<dbReference type="InterPro" id="IPR036259">
    <property type="entry name" value="MFS_trans_sf"/>
</dbReference>
<feature type="transmembrane region" description="Helical" evidence="8">
    <location>
        <begin position="99"/>
        <end position="117"/>
    </location>
</feature>
<keyword evidence="4 8" id="KW-0812">Transmembrane</keyword>
<evidence type="ECO:0000256" key="4">
    <source>
        <dbReference type="ARBA" id="ARBA00022692"/>
    </source>
</evidence>
<sequence>MSAPNANPPRSLDALGSTDGHPEKRDLSAPSSASASSSPAKEGQDGSKDVARVPMTTARFAASMTAILLAESVNAIDSNAIGVASPVIAEAIGASYDNIAWLQSTYLLATVALMLTWGRMYATFDSKWVIIVALLFFLIGSALCGAATSLGMFLAGRTLAGVGGSGSFVGIWSIIAIISPPSKRPTWISLSNATWAVWMKAAPLVGAGLVQNVTWRWIFYLALPVGGFALIVLLLALPALPPVAVPDDDSMPGKSRGLLGTLAALDFPGTVLSCGGAIALVYPLLVGGQPNSPWTSGRVLGPLLASPFIYALFAASQFRPTLKKSHRTVPVHVFARDRTVGLLVIITLMGGVVGITPSYFLPIFYEIVEGRSVVRSAVMILPFIVFGTVSIGISGGVAEKTGIWSPLLIIGAIICAIGGGLLSTTSATTADGAFFAWQIILGLGSGSLANLAPIVMQHLVDPDEIAQASSLVALAMNFGALIGIAVGGALLNDQIGKFVTDEVPRLANMLGSSGQGSSLADCLRSASGPEALLRCTRQQGLPGNIIQNFSQTLQGYLQQGFYRIWISFVAAAGIAFFASLMVRHFRLPVAEKGVKASSESKPEVTLSA</sequence>
<comment type="similarity">
    <text evidence="2">Belongs to the major facilitator superfamily. TCR/Tet family.</text>
</comment>
<keyword evidence="11" id="KW-1185">Reference proteome</keyword>
<dbReference type="PROSITE" id="PS50850">
    <property type="entry name" value="MFS"/>
    <property type="match status" value="1"/>
</dbReference>
<feature type="transmembrane region" description="Helical" evidence="8">
    <location>
        <begin position="373"/>
        <end position="391"/>
    </location>
</feature>
<dbReference type="GO" id="GO:0022857">
    <property type="term" value="F:transmembrane transporter activity"/>
    <property type="evidence" value="ECO:0007669"/>
    <property type="project" value="InterPro"/>
</dbReference>
<evidence type="ECO:0000256" key="7">
    <source>
        <dbReference type="SAM" id="MobiDB-lite"/>
    </source>
</evidence>
<accession>A0A316VNV8</accession>
<dbReference type="SUPFAM" id="SSF103473">
    <property type="entry name" value="MFS general substrate transporter"/>
    <property type="match status" value="1"/>
</dbReference>
<evidence type="ECO:0000256" key="5">
    <source>
        <dbReference type="ARBA" id="ARBA00022989"/>
    </source>
</evidence>
<feature type="transmembrane region" description="Helical" evidence="8">
    <location>
        <begin position="258"/>
        <end position="285"/>
    </location>
</feature>
<dbReference type="PANTHER" id="PTHR23501">
    <property type="entry name" value="MAJOR FACILITATOR SUPERFAMILY"/>
    <property type="match status" value="1"/>
</dbReference>
<feature type="domain" description="Major facilitator superfamily (MFS) profile" evidence="9">
    <location>
        <begin position="63"/>
        <end position="590"/>
    </location>
</feature>
<evidence type="ECO:0000313" key="11">
    <source>
        <dbReference type="Proteomes" id="UP000245783"/>
    </source>
</evidence>
<feature type="transmembrane region" description="Helical" evidence="8">
    <location>
        <begin position="129"/>
        <end position="153"/>
    </location>
</feature>
<evidence type="ECO:0000259" key="9">
    <source>
        <dbReference type="PROSITE" id="PS50850"/>
    </source>
</evidence>
<name>A0A316VNV8_9BASI</name>
<dbReference type="GeneID" id="37039094"/>
<feature type="transmembrane region" description="Helical" evidence="8">
    <location>
        <begin position="403"/>
        <end position="422"/>
    </location>
</feature>
<dbReference type="Gene3D" id="1.20.1250.20">
    <property type="entry name" value="MFS general substrate transporter like domains"/>
    <property type="match status" value="2"/>
</dbReference>
<evidence type="ECO:0000256" key="1">
    <source>
        <dbReference type="ARBA" id="ARBA00004141"/>
    </source>
</evidence>
<dbReference type="InterPro" id="IPR011701">
    <property type="entry name" value="MFS"/>
</dbReference>
<dbReference type="PANTHER" id="PTHR23501:SF12">
    <property type="entry name" value="MAJOR FACILITATOR SUPERFAMILY (MFS) PROFILE DOMAIN-CONTAINING PROTEIN-RELATED"/>
    <property type="match status" value="1"/>
</dbReference>
<feature type="transmembrane region" description="Helical" evidence="8">
    <location>
        <begin position="562"/>
        <end position="582"/>
    </location>
</feature>
<dbReference type="OrthoDB" id="10021397at2759"/>
<feature type="transmembrane region" description="Helical" evidence="8">
    <location>
        <begin position="434"/>
        <end position="456"/>
    </location>
</feature>
<organism evidence="10 11">
    <name type="scientific">Ceraceosorus guamensis</name>
    <dbReference type="NCBI Taxonomy" id="1522189"/>
    <lineage>
        <taxon>Eukaryota</taxon>
        <taxon>Fungi</taxon>
        <taxon>Dikarya</taxon>
        <taxon>Basidiomycota</taxon>
        <taxon>Ustilaginomycotina</taxon>
        <taxon>Exobasidiomycetes</taxon>
        <taxon>Ceraceosorales</taxon>
        <taxon>Ceraceosoraceae</taxon>
        <taxon>Ceraceosorus</taxon>
    </lineage>
</organism>
<feature type="transmembrane region" description="Helical" evidence="8">
    <location>
        <begin position="468"/>
        <end position="491"/>
    </location>
</feature>
<dbReference type="Proteomes" id="UP000245783">
    <property type="component" value="Unassembled WGS sequence"/>
</dbReference>
<evidence type="ECO:0000256" key="6">
    <source>
        <dbReference type="ARBA" id="ARBA00023136"/>
    </source>
</evidence>
<dbReference type="EMBL" id="KZ819481">
    <property type="protein sequence ID" value="PWN39257.1"/>
    <property type="molecule type" value="Genomic_DNA"/>
</dbReference>